<reference evidence="3" key="2">
    <citation type="submission" date="2014-07" db="EMBL/GenBank/DDBJ databases">
        <authorList>
            <person name="Hull J."/>
        </authorList>
    </citation>
    <scope>NUCLEOTIDE SEQUENCE</scope>
</reference>
<keyword evidence="3" id="KW-0808">Transferase</keyword>
<feature type="region of interest" description="Disordered" evidence="1">
    <location>
        <begin position="273"/>
        <end position="299"/>
    </location>
</feature>
<organism evidence="3">
    <name type="scientific">Lygus hesperus</name>
    <name type="common">Western plant bug</name>
    <dbReference type="NCBI Taxonomy" id="30085"/>
    <lineage>
        <taxon>Eukaryota</taxon>
        <taxon>Metazoa</taxon>
        <taxon>Ecdysozoa</taxon>
        <taxon>Arthropoda</taxon>
        <taxon>Hexapoda</taxon>
        <taxon>Insecta</taxon>
        <taxon>Pterygota</taxon>
        <taxon>Neoptera</taxon>
        <taxon>Paraneoptera</taxon>
        <taxon>Hemiptera</taxon>
        <taxon>Heteroptera</taxon>
        <taxon>Panheteroptera</taxon>
        <taxon>Cimicomorpha</taxon>
        <taxon>Miridae</taxon>
        <taxon>Mirini</taxon>
        <taxon>Lygus</taxon>
    </lineage>
</organism>
<dbReference type="AlphaFoldDB" id="A0A0A9WU05"/>
<accession>A0A0A9WU05</accession>
<feature type="compositionally biased region" description="Basic and acidic residues" evidence="1">
    <location>
        <begin position="273"/>
        <end position="283"/>
    </location>
</feature>
<protein>
    <submittedName>
        <fullName evidence="3">Sterol 3-beta-glucosyltransferase</fullName>
    </submittedName>
</protein>
<feature type="chain" id="PRO_5002054022" evidence="2">
    <location>
        <begin position="23"/>
        <end position="315"/>
    </location>
</feature>
<dbReference type="EMBL" id="GBHO01032365">
    <property type="protein sequence ID" value="JAG11239.1"/>
    <property type="molecule type" value="Transcribed_RNA"/>
</dbReference>
<reference evidence="3" key="1">
    <citation type="journal article" date="2014" name="PLoS ONE">
        <title>Transcriptome-Based Identification of ABC Transporters in the Western Tarnished Plant Bug Lygus hesperus.</title>
        <authorList>
            <person name="Hull J.J."/>
            <person name="Chaney K."/>
            <person name="Geib S.M."/>
            <person name="Fabrick J.A."/>
            <person name="Brent C.S."/>
            <person name="Walsh D."/>
            <person name="Lavine L.C."/>
        </authorList>
    </citation>
    <scope>NUCLEOTIDE SEQUENCE</scope>
</reference>
<evidence type="ECO:0000313" key="3">
    <source>
        <dbReference type="EMBL" id="JAG11239.1"/>
    </source>
</evidence>
<sequence length="315" mass="36449">MESLVRSSQLLVLAALVVKATSRIPCAAHQNVDGCCPPILSPLPEMTSQPFIFPYPIPFSFPPALLHHHVPDQQLLPPYIPEQGVGGGTNQPNVITQSVTWSATKKGQKPTATLEADCPTDEILLESLPSPKSMKLVSSNQRSARSEYSDTEEDLDFKLKRLVRLLDNMQRREEKCEWGTCSRPRKTSKKNYWKRKEVEFEDEDYPVREAESMVDYSDEEEERVARRSKRPRYQRMYDAEDFEDSEQPKRVKMVPKMDWLVLKKCPKRYPKRWMRDDAERGNDSQEAGSARDILYIPQSGPREKCRRRIVSDYAR</sequence>
<evidence type="ECO:0000256" key="2">
    <source>
        <dbReference type="SAM" id="SignalP"/>
    </source>
</evidence>
<name>A0A0A9WU05_LYGHE</name>
<feature type="signal peptide" evidence="2">
    <location>
        <begin position="1"/>
        <end position="22"/>
    </location>
</feature>
<evidence type="ECO:0000256" key="1">
    <source>
        <dbReference type="SAM" id="MobiDB-lite"/>
    </source>
</evidence>
<keyword evidence="2" id="KW-0732">Signal</keyword>
<proteinExistence type="predicted"/>
<gene>
    <name evidence="3" type="primary">ATG26_3</name>
    <name evidence="3" type="ORF">CM83_20650</name>
</gene>
<dbReference type="GO" id="GO:0016740">
    <property type="term" value="F:transferase activity"/>
    <property type="evidence" value="ECO:0007669"/>
    <property type="project" value="UniProtKB-KW"/>
</dbReference>